<evidence type="ECO:0000256" key="6">
    <source>
        <dbReference type="ARBA" id="ARBA00022771"/>
    </source>
</evidence>
<keyword evidence="12" id="KW-0012">Acyltransferase</keyword>
<protein>
    <recommendedName>
        <fullName evidence="3">histone acetyltransferase</fullName>
        <ecNumber evidence="3">2.3.1.48</ecNumber>
    </recommendedName>
</protein>
<sequence length="738" mass="83440">MEWLSQSIAFAKEALPPGKVISPEEQYAMSIKRHANTGTVNSVLQENGKRRKVQGRDAAPLAASTTNSNNGAEDTEQHLWFHPSHPLREDPRVTARRYNHGYDVEPGFGLARETRLKGKGSWSREKTAMEQEPVNYDRVIFAEQVLKPVYHSPYPQMKLSTEVEVISARRVPTKDYAGTVAKSASTRDSENGSRRQERASSERRRMRNGSSKTARERSGIDAISRQANVENGVGSGEASPGLSPLDPSSEANGHETTLQQSVAVPVRHSSRQVLIQTPEASGSGTVPITHNSVNGGLDQYGLEISPEQVSKKRRIGTDEQEYDPDSVQTTARPEKSIRMLPAEQRIESVPLENQSGARRRRRGKMTSGETHDGPIEATRPLRSLWVCDKCFKFMPVESAYVSHIKECSVNFPPGRKVYEKSNWGIWEIDGKVDKRYCQLLSLFGKLFIDHKSICFDVEGFYYYVLTDSHPKRDYVIGYFCKEKFSIDDFNLATILVFPHVQQSGFGRLLMEFSYHLTKDNPSPGTPERPLSVLGARSYESLWMAMLVRYLIEQLLDQEDDAPKTKGKKVDTYMRVWERRKRVIELAEDTDDYLNYEDLRATTDELERQEEQLPIVVVMRAEELARGCHLKTDDLLCLLDALGVLDHQQSLRNSPDDTTDNGQSQTANVTRAIQGLGKKMDFVQWSRRQVAIDFELIVKIVGTWRIPAKPLLDPACCWIDYSGGPLQYPASKKSGMRYM</sequence>
<dbReference type="PANTHER" id="PTHR10615:SF219">
    <property type="entry name" value="HISTONE ACETYLTRANSFERASE KAT5"/>
    <property type="match status" value="1"/>
</dbReference>
<dbReference type="OrthoDB" id="787137at2759"/>
<feature type="region of interest" description="Disordered" evidence="14">
    <location>
        <begin position="350"/>
        <end position="374"/>
    </location>
</feature>
<proteinExistence type="inferred from homology"/>
<evidence type="ECO:0000256" key="13">
    <source>
        <dbReference type="PIRSR" id="PIRSR602717-51"/>
    </source>
</evidence>
<dbReference type="GO" id="GO:0006355">
    <property type="term" value="P:regulation of DNA-templated transcription"/>
    <property type="evidence" value="ECO:0007669"/>
    <property type="project" value="InterPro"/>
</dbReference>
<evidence type="ECO:0000256" key="10">
    <source>
        <dbReference type="ARBA" id="ARBA00023163"/>
    </source>
</evidence>
<dbReference type="InterPro" id="IPR016181">
    <property type="entry name" value="Acyl_CoA_acyltransferase"/>
</dbReference>
<evidence type="ECO:0000256" key="12">
    <source>
        <dbReference type="ARBA" id="ARBA00023315"/>
    </source>
</evidence>
<feature type="region of interest" description="Disordered" evidence="14">
    <location>
        <begin position="48"/>
        <end position="73"/>
    </location>
</feature>
<dbReference type="GO" id="GO:0046972">
    <property type="term" value="F:histone H4K16 acetyltransferase activity"/>
    <property type="evidence" value="ECO:0007669"/>
    <property type="project" value="TreeGrafter"/>
</dbReference>
<organism evidence="16 17">
    <name type="scientific">Naganishia liquefaciens</name>
    <dbReference type="NCBI Taxonomy" id="104408"/>
    <lineage>
        <taxon>Eukaryota</taxon>
        <taxon>Fungi</taxon>
        <taxon>Dikarya</taxon>
        <taxon>Basidiomycota</taxon>
        <taxon>Agaricomycotina</taxon>
        <taxon>Tremellomycetes</taxon>
        <taxon>Filobasidiales</taxon>
        <taxon>Filobasidiaceae</taxon>
        <taxon>Naganishia</taxon>
    </lineage>
</organism>
<feature type="compositionally biased region" description="Basic and acidic residues" evidence="14">
    <location>
        <begin position="185"/>
        <end position="203"/>
    </location>
</feature>
<comment type="subcellular location">
    <subcellularLocation>
        <location evidence="1">Nucleus</location>
    </subcellularLocation>
</comment>
<dbReference type="GO" id="GO:0005634">
    <property type="term" value="C:nucleus"/>
    <property type="evidence" value="ECO:0007669"/>
    <property type="project" value="UniProtKB-SubCell"/>
</dbReference>
<evidence type="ECO:0000313" key="17">
    <source>
        <dbReference type="Proteomes" id="UP000620104"/>
    </source>
</evidence>
<dbReference type="Gene3D" id="1.10.10.10">
    <property type="entry name" value="Winged helix-like DNA-binding domain superfamily/Winged helix DNA-binding domain"/>
    <property type="match status" value="1"/>
</dbReference>
<evidence type="ECO:0000256" key="3">
    <source>
        <dbReference type="ARBA" id="ARBA00013184"/>
    </source>
</evidence>
<feature type="compositionally biased region" description="Polar residues" evidence="14">
    <location>
        <begin position="249"/>
        <end position="262"/>
    </location>
</feature>
<keyword evidence="5" id="KW-0479">Metal-binding</keyword>
<evidence type="ECO:0000256" key="2">
    <source>
        <dbReference type="ARBA" id="ARBA00010107"/>
    </source>
</evidence>
<comment type="caution">
    <text evidence="16">The sequence shown here is derived from an EMBL/GenBank/DDBJ whole genome shotgun (WGS) entry which is preliminary data.</text>
</comment>
<evidence type="ECO:0000259" key="15">
    <source>
        <dbReference type="PROSITE" id="PS51726"/>
    </source>
</evidence>
<dbReference type="InterPro" id="IPR036388">
    <property type="entry name" value="WH-like_DNA-bd_sf"/>
</dbReference>
<feature type="region of interest" description="Disordered" evidence="14">
    <location>
        <begin position="305"/>
        <end position="332"/>
    </location>
</feature>
<keyword evidence="9" id="KW-0805">Transcription regulation</keyword>
<keyword evidence="8" id="KW-0007">Acetylation</keyword>
<keyword evidence="4" id="KW-0808">Transferase</keyword>
<evidence type="ECO:0000256" key="14">
    <source>
        <dbReference type="SAM" id="MobiDB-lite"/>
    </source>
</evidence>
<feature type="active site" description="Proton donor/acceptor" evidence="13">
    <location>
        <position position="527"/>
    </location>
</feature>
<feature type="compositionally biased region" description="Polar residues" evidence="14">
    <location>
        <begin position="63"/>
        <end position="72"/>
    </location>
</feature>
<evidence type="ECO:0000256" key="8">
    <source>
        <dbReference type="ARBA" id="ARBA00022990"/>
    </source>
</evidence>
<keyword evidence="17" id="KW-1185">Reference proteome</keyword>
<evidence type="ECO:0000256" key="7">
    <source>
        <dbReference type="ARBA" id="ARBA00022833"/>
    </source>
</evidence>
<keyword evidence="6" id="KW-0863">Zinc-finger</keyword>
<keyword evidence="11" id="KW-0539">Nucleus</keyword>
<evidence type="ECO:0000256" key="4">
    <source>
        <dbReference type="ARBA" id="ARBA00022679"/>
    </source>
</evidence>
<evidence type="ECO:0000256" key="1">
    <source>
        <dbReference type="ARBA" id="ARBA00004123"/>
    </source>
</evidence>
<feature type="region of interest" description="Disordered" evidence="14">
    <location>
        <begin position="176"/>
        <end position="265"/>
    </location>
</feature>
<dbReference type="Gene3D" id="3.40.630.30">
    <property type="match status" value="1"/>
</dbReference>
<dbReference type="Proteomes" id="UP000620104">
    <property type="component" value="Unassembled WGS sequence"/>
</dbReference>
<dbReference type="EC" id="2.3.1.48" evidence="3"/>
<dbReference type="PROSITE" id="PS51726">
    <property type="entry name" value="MYST_HAT"/>
    <property type="match status" value="1"/>
</dbReference>
<dbReference type="SUPFAM" id="SSF55729">
    <property type="entry name" value="Acyl-CoA N-acyltransferases (Nat)"/>
    <property type="match status" value="1"/>
</dbReference>
<keyword evidence="10" id="KW-0804">Transcription</keyword>
<evidence type="ECO:0000313" key="16">
    <source>
        <dbReference type="EMBL" id="GHJ86421.1"/>
    </source>
</evidence>
<dbReference type="Gene3D" id="3.30.60.60">
    <property type="entry name" value="N-acetyl transferase-like"/>
    <property type="match status" value="1"/>
</dbReference>
<comment type="similarity">
    <text evidence="2">Belongs to the MYST (SAS/MOZ) family.</text>
</comment>
<evidence type="ECO:0000256" key="5">
    <source>
        <dbReference type="ARBA" id="ARBA00022723"/>
    </source>
</evidence>
<dbReference type="EMBL" id="BLZA01000018">
    <property type="protein sequence ID" value="GHJ86421.1"/>
    <property type="molecule type" value="Genomic_DNA"/>
</dbReference>
<name>A0A8H3TSZ7_9TREE</name>
<dbReference type="AlphaFoldDB" id="A0A8H3TSZ7"/>
<dbReference type="Pfam" id="PF01853">
    <property type="entry name" value="MOZ_SAS"/>
    <property type="match status" value="1"/>
</dbReference>
<keyword evidence="7" id="KW-0862">Zinc</keyword>
<feature type="domain" description="MYST-type HAT" evidence="15">
    <location>
        <begin position="329"/>
        <end position="705"/>
    </location>
</feature>
<dbReference type="GO" id="GO:0035267">
    <property type="term" value="C:NuA4 histone acetyltransferase complex"/>
    <property type="evidence" value="ECO:0007669"/>
    <property type="project" value="TreeGrafter"/>
</dbReference>
<reference evidence="16" key="1">
    <citation type="submission" date="2020-07" db="EMBL/GenBank/DDBJ databases">
        <title>Draft Genome Sequence of a Deep-Sea Yeast, Naganishia (Cryptococcus) liquefaciens strain N6.</title>
        <authorList>
            <person name="Han Y.W."/>
            <person name="Kajitani R."/>
            <person name="Morimoto H."/>
            <person name="Parhat M."/>
            <person name="Tsubouchi H."/>
            <person name="Bakenova O."/>
            <person name="Ogata M."/>
            <person name="Argunhan B."/>
            <person name="Aoki R."/>
            <person name="Kajiwara S."/>
            <person name="Itoh T."/>
            <person name="Iwasaki H."/>
        </authorList>
    </citation>
    <scope>NUCLEOTIDE SEQUENCE</scope>
    <source>
        <strain evidence="16">N6</strain>
    </source>
</reference>
<evidence type="ECO:0000256" key="9">
    <source>
        <dbReference type="ARBA" id="ARBA00023015"/>
    </source>
</evidence>
<dbReference type="GO" id="GO:0008270">
    <property type="term" value="F:zinc ion binding"/>
    <property type="evidence" value="ECO:0007669"/>
    <property type="project" value="UniProtKB-KW"/>
</dbReference>
<dbReference type="InterPro" id="IPR002717">
    <property type="entry name" value="HAT_MYST-type"/>
</dbReference>
<accession>A0A8H3TSZ7</accession>
<dbReference type="PANTHER" id="PTHR10615">
    <property type="entry name" value="HISTONE ACETYLTRANSFERASE"/>
    <property type="match status" value="1"/>
</dbReference>
<gene>
    <name evidence="16" type="ORF">NliqN6_2823</name>
</gene>
<dbReference type="InterPro" id="IPR050603">
    <property type="entry name" value="MYST_HAT"/>
</dbReference>
<evidence type="ECO:0000256" key="11">
    <source>
        <dbReference type="ARBA" id="ARBA00023242"/>
    </source>
</evidence>